<accession>A0A923SMX7</accession>
<dbReference type="GO" id="GO:0008610">
    <property type="term" value="P:lipid biosynthetic process"/>
    <property type="evidence" value="ECO:0007669"/>
    <property type="project" value="TreeGrafter"/>
</dbReference>
<comment type="caution">
    <text evidence="3">The sequence shown here is derived from an EMBL/GenBank/DDBJ whole genome shotgun (WGS) entry which is preliminary data.</text>
</comment>
<dbReference type="InterPro" id="IPR012223">
    <property type="entry name" value="TEII"/>
</dbReference>
<dbReference type="PANTHER" id="PTHR11487:SF0">
    <property type="entry name" value="S-ACYL FATTY ACID SYNTHASE THIOESTERASE, MEDIUM CHAIN"/>
    <property type="match status" value="1"/>
</dbReference>
<name>A0A923SMX7_9FIRM</name>
<dbReference type="RefSeq" id="WP_249286985.1">
    <property type="nucleotide sequence ID" value="NZ_JACRWC010000074.1"/>
</dbReference>
<dbReference type="EMBL" id="JACRWC010000074">
    <property type="protein sequence ID" value="MBC5999561.1"/>
    <property type="molecule type" value="Genomic_DNA"/>
</dbReference>
<dbReference type="SUPFAM" id="SSF53474">
    <property type="entry name" value="alpha/beta-Hydrolases"/>
    <property type="match status" value="1"/>
</dbReference>
<comment type="similarity">
    <text evidence="1">Belongs to the thioesterase family.</text>
</comment>
<dbReference type="PANTHER" id="PTHR11487">
    <property type="entry name" value="THIOESTERASE"/>
    <property type="match status" value="1"/>
</dbReference>
<reference evidence="3" key="1">
    <citation type="submission" date="2020-08" db="EMBL/GenBank/DDBJ databases">
        <authorList>
            <person name="Liu C."/>
            <person name="Sun Q."/>
        </authorList>
    </citation>
    <scope>NUCLEOTIDE SEQUENCE</scope>
    <source>
        <strain evidence="3">BX16</strain>
    </source>
</reference>
<protein>
    <recommendedName>
        <fullName evidence="2">Thioesterase domain-containing protein</fullName>
    </recommendedName>
</protein>
<evidence type="ECO:0000313" key="3">
    <source>
        <dbReference type="EMBL" id="MBC5999561.1"/>
    </source>
</evidence>
<proteinExistence type="inferred from homology"/>
<evidence type="ECO:0000256" key="1">
    <source>
        <dbReference type="ARBA" id="ARBA00007169"/>
    </source>
</evidence>
<keyword evidence="4" id="KW-1185">Reference proteome</keyword>
<gene>
    <name evidence="3" type="ORF">H8876_06070</name>
</gene>
<dbReference type="Gene3D" id="3.40.50.1820">
    <property type="entry name" value="alpha/beta hydrolase"/>
    <property type="match status" value="1"/>
</dbReference>
<dbReference type="AlphaFoldDB" id="A0A923SMX7"/>
<evidence type="ECO:0000259" key="2">
    <source>
        <dbReference type="Pfam" id="PF00975"/>
    </source>
</evidence>
<dbReference type="Pfam" id="PF00975">
    <property type="entry name" value="Thioesterase"/>
    <property type="match status" value="1"/>
</dbReference>
<dbReference type="Proteomes" id="UP000644115">
    <property type="component" value="Unassembled WGS sequence"/>
</dbReference>
<feature type="domain" description="Thioesterase" evidence="2">
    <location>
        <begin position="3"/>
        <end position="155"/>
    </location>
</feature>
<dbReference type="InterPro" id="IPR029058">
    <property type="entry name" value="AB_hydrolase_fold"/>
</dbReference>
<dbReference type="InterPro" id="IPR001031">
    <property type="entry name" value="Thioesterase"/>
</dbReference>
<sequence>MEILFCIPGGGTSSLMYMGWQKLLKDEFTIIPLEIPGRGRLREMERASSLEEIAEGMARQVCEQANGRSYGIFGYCYGGILAYEICRILAEEGKCLPEDLYLCGTSAPFEEISVTPLLSRKEHRQDLKDMLSRFFPAYLTANTVVMEQLCEKYMEALFQKYDAEKQISDITEEDLNLEKLEDGEEKLLDYIVSFANDFFRSYSEDEA</sequence>
<evidence type="ECO:0000313" key="4">
    <source>
        <dbReference type="Proteomes" id="UP000644115"/>
    </source>
</evidence>
<organism evidence="3 4">
    <name type="scientific">Lentihominibacter faecis</name>
    <dbReference type="NCBI Taxonomy" id="2764712"/>
    <lineage>
        <taxon>Bacteria</taxon>
        <taxon>Bacillati</taxon>
        <taxon>Bacillota</taxon>
        <taxon>Clostridia</taxon>
        <taxon>Peptostreptococcales</taxon>
        <taxon>Anaerovoracaceae</taxon>
        <taxon>Lentihominibacter</taxon>
    </lineage>
</organism>